<dbReference type="InterPro" id="IPR033932">
    <property type="entry name" value="YtcJ-like"/>
</dbReference>
<dbReference type="PANTHER" id="PTHR22642:SF2">
    <property type="entry name" value="PROTEIN LONG AFTER FAR-RED 3"/>
    <property type="match status" value="1"/>
</dbReference>
<evidence type="ECO:0000256" key="1">
    <source>
        <dbReference type="ARBA" id="ARBA00022723"/>
    </source>
</evidence>
<sequence length="574" mass="60323">MPAPADLTAPADLVLLNGRVLTLDAAFRTAEAVAVRGDRIAATGTTAELRPLIGPRTEVVDLAGGTVLPGINDSHLHACAFGATRPPLAVDVSTPAVSSIADIRAAVRAQADRQPPGTWIFGNGWDIGYLDECRKDSARTPTRWDLDEVSPDHPVLLYEFSGHTAWLNSRALEAAGITEDTGVPPGGVIERRADGALTGILRESAQELVNTVIPAMTEAAREAAIRAAVDVCHAEGITSFTEPGLGPGGKSLFLGSADTATLQVYARMAREGQLRARVGVLLLPLEMGGAAAGLPDRLTTLEGLCDGADPRLLAVLGVKLFADGVPPSRTAWMSEEYANGGGRGSLCLHGHTDTQRVDELHAIVRHVHAAGHQLGVHITGDAGIDAVVDAFAAAQLDHPRADARHYIIHGDFASPRALAILAEHGWGANMNPGVKDAIADLMDGIVGPERSAYQWPVRSAVDAGIPVTASSDAPITYPNWRAGVSSMLLRRSKATGRPSGPDQCVDLQTALRAYTTHAAHQDFAESWKGTLEPTKAADLCVLAGDLLHTPPEDIPSLPITMTVFNGDIVHTTAH</sequence>
<dbReference type="Proteomes" id="UP001596139">
    <property type="component" value="Unassembled WGS sequence"/>
</dbReference>
<evidence type="ECO:0000313" key="7">
    <source>
        <dbReference type="Proteomes" id="UP001596139"/>
    </source>
</evidence>
<proteinExistence type="predicted"/>
<gene>
    <name evidence="6" type="ORF">ACFP4F_05400</name>
</gene>
<organism evidence="6 7">
    <name type="scientific">Streptomyces ochraceiscleroticus</name>
    <dbReference type="NCBI Taxonomy" id="47761"/>
    <lineage>
        <taxon>Bacteria</taxon>
        <taxon>Bacillati</taxon>
        <taxon>Actinomycetota</taxon>
        <taxon>Actinomycetes</taxon>
        <taxon>Kitasatosporales</taxon>
        <taxon>Streptomycetaceae</taxon>
        <taxon>Streptomyces</taxon>
    </lineage>
</organism>
<protein>
    <submittedName>
        <fullName evidence="6">Amidohydrolase</fullName>
        <ecNumber evidence="6">3.5.-.-</ecNumber>
    </submittedName>
</protein>
<dbReference type="Gene3D" id="3.10.310.70">
    <property type="match status" value="1"/>
</dbReference>
<feature type="domain" description="Aminodeoxyfutalosine deaminase/Imidazolonepropionase-like composite" evidence="5">
    <location>
        <begin position="32"/>
        <end position="50"/>
    </location>
</feature>
<name>A0ABW1MF38_9ACTN</name>
<dbReference type="Pfam" id="PF07969">
    <property type="entry name" value="Amidohydro_3"/>
    <property type="match status" value="1"/>
</dbReference>
<dbReference type="InterPro" id="IPR032466">
    <property type="entry name" value="Metal_Hydrolase"/>
</dbReference>
<dbReference type="EMBL" id="JBHSPX010000002">
    <property type="protein sequence ID" value="MFC6061976.1"/>
    <property type="molecule type" value="Genomic_DNA"/>
</dbReference>
<feature type="domain" description="Amidohydrolase 3" evidence="4">
    <location>
        <begin position="58"/>
        <end position="570"/>
    </location>
</feature>
<dbReference type="CDD" id="cd01300">
    <property type="entry name" value="YtcJ_like"/>
    <property type="match status" value="1"/>
</dbReference>
<evidence type="ECO:0000256" key="2">
    <source>
        <dbReference type="ARBA" id="ARBA00022801"/>
    </source>
</evidence>
<dbReference type="RefSeq" id="WP_031066672.1">
    <property type="nucleotide sequence ID" value="NZ_JBHSPX010000002.1"/>
</dbReference>
<keyword evidence="2 6" id="KW-0378">Hydrolase</keyword>
<dbReference type="InterPro" id="IPR013108">
    <property type="entry name" value="Amidohydro_3"/>
</dbReference>
<evidence type="ECO:0000256" key="3">
    <source>
        <dbReference type="ARBA" id="ARBA00022833"/>
    </source>
</evidence>
<keyword evidence="1" id="KW-0479">Metal-binding</keyword>
<keyword evidence="7" id="KW-1185">Reference proteome</keyword>
<dbReference type="InterPro" id="IPR011059">
    <property type="entry name" value="Metal-dep_hydrolase_composite"/>
</dbReference>
<accession>A0ABW1MF38</accession>
<dbReference type="Gene3D" id="3.20.20.140">
    <property type="entry name" value="Metal-dependent hydrolases"/>
    <property type="match status" value="1"/>
</dbReference>
<dbReference type="Gene3D" id="2.30.40.10">
    <property type="entry name" value="Urease, subunit C, domain 1"/>
    <property type="match status" value="1"/>
</dbReference>
<evidence type="ECO:0000313" key="6">
    <source>
        <dbReference type="EMBL" id="MFC6061976.1"/>
    </source>
</evidence>
<evidence type="ECO:0000259" key="4">
    <source>
        <dbReference type="Pfam" id="PF07969"/>
    </source>
</evidence>
<dbReference type="Pfam" id="PF22039">
    <property type="entry name" value="HUTI_composite_bact"/>
    <property type="match status" value="1"/>
</dbReference>
<evidence type="ECO:0000259" key="5">
    <source>
        <dbReference type="Pfam" id="PF22039"/>
    </source>
</evidence>
<keyword evidence="3" id="KW-0862">Zinc</keyword>
<dbReference type="SUPFAM" id="SSF51338">
    <property type="entry name" value="Composite domain of metallo-dependent hydrolases"/>
    <property type="match status" value="1"/>
</dbReference>
<dbReference type="SUPFAM" id="SSF51556">
    <property type="entry name" value="Metallo-dependent hydrolases"/>
    <property type="match status" value="1"/>
</dbReference>
<dbReference type="InterPro" id="IPR054418">
    <property type="entry name" value="MQNX/HUTI_composite_N"/>
</dbReference>
<dbReference type="PANTHER" id="PTHR22642">
    <property type="entry name" value="IMIDAZOLONEPROPIONASE"/>
    <property type="match status" value="1"/>
</dbReference>
<dbReference type="GO" id="GO:0016787">
    <property type="term" value="F:hydrolase activity"/>
    <property type="evidence" value="ECO:0007669"/>
    <property type="project" value="UniProtKB-KW"/>
</dbReference>
<reference evidence="7" key="1">
    <citation type="journal article" date="2019" name="Int. J. Syst. Evol. Microbiol.">
        <title>The Global Catalogue of Microorganisms (GCM) 10K type strain sequencing project: providing services to taxonomists for standard genome sequencing and annotation.</title>
        <authorList>
            <consortium name="The Broad Institute Genomics Platform"/>
            <consortium name="The Broad Institute Genome Sequencing Center for Infectious Disease"/>
            <person name="Wu L."/>
            <person name="Ma J."/>
        </authorList>
    </citation>
    <scope>NUCLEOTIDE SEQUENCE [LARGE SCALE GENOMIC DNA]</scope>
    <source>
        <strain evidence="7">CGMCC 1.15180</strain>
    </source>
</reference>
<comment type="caution">
    <text evidence="6">The sequence shown here is derived from an EMBL/GenBank/DDBJ whole genome shotgun (WGS) entry which is preliminary data.</text>
</comment>
<dbReference type="EC" id="3.5.-.-" evidence="6"/>